<feature type="region of interest" description="Disordered" evidence="1">
    <location>
        <begin position="140"/>
        <end position="179"/>
    </location>
</feature>
<dbReference type="EMBL" id="AWWV01013886">
    <property type="protein sequence ID" value="OMO59679.1"/>
    <property type="molecule type" value="Genomic_DNA"/>
</dbReference>
<comment type="caution">
    <text evidence="3">The sequence shown here is derived from an EMBL/GenBank/DDBJ whole genome shotgun (WGS) entry which is preliminary data.</text>
</comment>
<accession>A0A1R3GNQ0</accession>
<dbReference type="InterPro" id="IPR053313">
    <property type="entry name" value="RGF"/>
</dbReference>
<dbReference type="PANTHER" id="PTHR34961">
    <property type="entry name" value="TRANSMEMBRANE PROTEIN"/>
    <property type="match status" value="1"/>
</dbReference>
<feature type="chain" id="PRO_5013136722" evidence="2">
    <location>
        <begin position="21"/>
        <end position="179"/>
    </location>
</feature>
<evidence type="ECO:0000256" key="1">
    <source>
        <dbReference type="SAM" id="MobiDB-lite"/>
    </source>
</evidence>
<evidence type="ECO:0000313" key="4">
    <source>
        <dbReference type="Proteomes" id="UP000188268"/>
    </source>
</evidence>
<keyword evidence="2" id="KW-0732">Signal</keyword>
<dbReference type="OrthoDB" id="1911637at2759"/>
<feature type="compositionally biased region" description="Basic and acidic residues" evidence="1">
    <location>
        <begin position="144"/>
        <end position="157"/>
    </location>
</feature>
<organism evidence="3 4">
    <name type="scientific">Corchorus capsularis</name>
    <name type="common">Jute</name>
    <dbReference type="NCBI Taxonomy" id="210143"/>
    <lineage>
        <taxon>Eukaryota</taxon>
        <taxon>Viridiplantae</taxon>
        <taxon>Streptophyta</taxon>
        <taxon>Embryophyta</taxon>
        <taxon>Tracheophyta</taxon>
        <taxon>Spermatophyta</taxon>
        <taxon>Magnoliopsida</taxon>
        <taxon>eudicotyledons</taxon>
        <taxon>Gunneridae</taxon>
        <taxon>Pentapetalae</taxon>
        <taxon>rosids</taxon>
        <taxon>malvids</taxon>
        <taxon>Malvales</taxon>
        <taxon>Malvaceae</taxon>
        <taxon>Grewioideae</taxon>
        <taxon>Apeibeae</taxon>
        <taxon>Corchorus</taxon>
    </lineage>
</organism>
<feature type="signal peptide" evidence="2">
    <location>
        <begin position="1"/>
        <end position="20"/>
    </location>
</feature>
<protein>
    <submittedName>
        <fullName evidence="3">Uncharacterized protein</fullName>
    </submittedName>
</protein>
<sequence length="179" mass="19843">MSSLAIFFLLFLSSLHACNARRLISFVAEDNINGNQVDFLAKDTNKLNMNELVGLKNSITKEFQEVGRVDGTRTQESWIGASAMKQTLLSSFLKAKEAFAKVISGLENNYAISSGVVEHLEDMEKVQGSFKRVTRSMLGNSASDTKEAVDSKEKENVGDVDVMDYAQPHRKPPIHNEKS</sequence>
<dbReference type="OMA" id="SIHACNA"/>
<dbReference type="PANTHER" id="PTHR34961:SF7">
    <property type="entry name" value="TRANSMEMBRANE PROTEIN"/>
    <property type="match status" value="1"/>
</dbReference>
<dbReference type="Gramene" id="OMO59679">
    <property type="protein sequence ID" value="OMO59679"/>
    <property type="gene ID" value="CCACVL1_24672"/>
</dbReference>
<keyword evidence="4" id="KW-1185">Reference proteome</keyword>
<gene>
    <name evidence="3" type="ORF">CCACVL1_24672</name>
</gene>
<reference evidence="3 4" key="1">
    <citation type="submission" date="2013-09" db="EMBL/GenBank/DDBJ databases">
        <title>Corchorus capsularis genome sequencing.</title>
        <authorList>
            <person name="Alam M."/>
            <person name="Haque M.S."/>
            <person name="Islam M.S."/>
            <person name="Emdad E.M."/>
            <person name="Islam M.M."/>
            <person name="Ahmed B."/>
            <person name="Halim A."/>
            <person name="Hossen Q.M.M."/>
            <person name="Hossain M.Z."/>
            <person name="Ahmed R."/>
            <person name="Khan M.M."/>
            <person name="Islam R."/>
            <person name="Rashid M.M."/>
            <person name="Khan S.A."/>
            <person name="Rahman M.S."/>
            <person name="Alam M."/>
        </authorList>
    </citation>
    <scope>NUCLEOTIDE SEQUENCE [LARGE SCALE GENOMIC DNA]</scope>
    <source>
        <strain evidence="4">cv. CVL-1</strain>
        <tissue evidence="3">Whole seedling</tissue>
    </source>
</reference>
<name>A0A1R3GNQ0_COCAP</name>
<evidence type="ECO:0000256" key="2">
    <source>
        <dbReference type="SAM" id="SignalP"/>
    </source>
</evidence>
<dbReference type="Proteomes" id="UP000188268">
    <property type="component" value="Unassembled WGS sequence"/>
</dbReference>
<proteinExistence type="predicted"/>
<evidence type="ECO:0000313" key="3">
    <source>
        <dbReference type="EMBL" id="OMO59679.1"/>
    </source>
</evidence>
<dbReference type="AlphaFoldDB" id="A0A1R3GNQ0"/>